<name>A0A1F5EDK7_9BACT</name>
<evidence type="ECO:0000313" key="4">
    <source>
        <dbReference type="Proteomes" id="UP000178583"/>
    </source>
</evidence>
<feature type="domain" description="EamA" evidence="2">
    <location>
        <begin position="148"/>
        <end position="276"/>
    </location>
</feature>
<dbReference type="AlphaFoldDB" id="A0A1F5EDK7"/>
<evidence type="ECO:0000256" key="1">
    <source>
        <dbReference type="SAM" id="Phobius"/>
    </source>
</evidence>
<dbReference type="Proteomes" id="UP000178583">
    <property type="component" value="Unassembled WGS sequence"/>
</dbReference>
<keyword evidence="1" id="KW-0812">Transmembrane</keyword>
<dbReference type="Pfam" id="PF00892">
    <property type="entry name" value="EamA"/>
    <property type="match status" value="1"/>
</dbReference>
<keyword evidence="1" id="KW-1133">Transmembrane helix</keyword>
<keyword evidence="1" id="KW-0472">Membrane</keyword>
<dbReference type="SUPFAM" id="SSF103481">
    <property type="entry name" value="Multidrug resistance efflux transporter EmrE"/>
    <property type="match status" value="1"/>
</dbReference>
<feature type="transmembrane region" description="Helical" evidence="1">
    <location>
        <begin position="94"/>
        <end position="113"/>
    </location>
</feature>
<dbReference type="InterPro" id="IPR037185">
    <property type="entry name" value="EmrE-like"/>
</dbReference>
<feature type="transmembrane region" description="Helical" evidence="1">
    <location>
        <begin position="260"/>
        <end position="277"/>
    </location>
</feature>
<feature type="transmembrane region" description="Helical" evidence="1">
    <location>
        <begin position="29"/>
        <end position="52"/>
    </location>
</feature>
<feature type="transmembrane region" description="Helical" evidence="1">
    <location>
        <begin position="171"/>
        <end position="192"/>
    </location>
</feature>
<evidence type="ECO:0000313" key="3">
    <source>
        <dbReference type="EMBL" id="OGD65519.1"/>
    </source>
</evidence>
<gene>
    <name evidence="3" type="ORF">A2215_02595</name>
</gene>
<accession>A0A1F5EDK7</accession>
<protein>
    <recommendedName>
        <fullName evidence="2">EamA domain-containing protein</fullName>
    </recommendedName>
</protein>
<comment type="caution">
    <text evidence="3">The sequence shown here is derived from an EMBL/GenBank/DDBJ whole genome shotgun (WGS) entry which is preliminary data.</text>
</comment>
<dbReference type="STRING" id="1797472.A2215_02595"/>
<reference evidence="3 4" key="1">
    <citation type="journal article" date="2016" name="Nat. Commun.">
        <title>Thousands of microbial genomes shed light on interconnected biogeochemical processes in an aquifer system.</title>
        <authorList>
            <person name="Anantharaman K."/>
            <person name="Brown C.T."/>
            <person name="Hug L.A."/>
            <person name="Sharon I."/>
            <person name="Castelle C.J."/>
            <person name="Probst A.J."/>
            <person name="Thomas B.C."/>
            <person name="Singh A."/>
            <person name="Wilkins M.J."/>
            <person name="Karaoz U."/>
            <person name="Brodie E.L."/>
            <person name="Williams K.H."/>
            <person name="Hubbard S.S."/>
            <person name="Banfield J.F."/>
        </authorList>
    </citation>
    <scope>NUCLEOTIDE SEQUENCE [LARGE SCALE GENOMIC DNA]</scope>
</reference>
<feature type="transmembrane region" description="Helical" evidence="1">
    <location>
        <begin position="119"/>
        <end position="135"/>
    </location>
</feature>
<evidence type="ECO:0000259" key="2">
    <source>
        <dbReference type="Pfam" id="PF00892"/>
    </source>
</evidence>
<dbReference type="InterPro" id="IPR000620">
    <property type="entry name" value="EamA_dom"/>
</dbReference>
<dbReference type="GO" id="GO:0016020">
    <property type="term" value="C:membrane"/>
    <property type="evidence" value="ECO:0007669"/>
    <property type="project" value="InterPro"/>
</dbReference>
<feature type="transmembrane region" description="Helical" evidence="1">
    <location>
        <begin position="64"/>
        <end position="82"/>
    </location>
</feature>
<sequence length="278" mass="31873">MLDAIIASLGYAGGVITDKIILSKYKIPILRFIPLLFIWLTIITAIFVPLWGEINIDRIISARYIILFCTMILVASVWNYYYAKGLQREEIHEFELIMLLSPLMTIIFAEIFLPPERSLSTLIAGLVASLALIITRFRRHHLKIGKSAWLTMLAMVLMSFEAIIIKELLSVLSPVMLYFVRTAVISLVFLTLYRPKLFDVPRDVFGLTIISAVFGVVQMVLRFYGFQNLGVIETTTILILGPFLVYFFSFFYFKEKIFKRDVFAALVVVASILWVTFK</sequence>
<feature type="transmembrane region" description="Helical" evidence="1">
    <location>
        <begin position="231"/>
        <end position="253"/>
    </location>
</feature>
<dbReference type="EMBL" id="MEZY01000010">
    <property type="protein sequence ID" value="OGD65519.1"/>
    <property type="molecule type" value="Genomic_DNA"/>
</dbReference>
<organism evidence="3 4">
    <name type="scientific">Candidatus Berkelbacteria bacterium RIFOXYA2_FULL_43_10</name>
    <dbReference type="NCBI Taxonomy" id="1797472"/>
    <lineage>
        <taxon>Bacteria</taxon>
        <taxon>Candidatus Berkelbacteria</taxon>
    </lineage>
</organism>
<feature type="transmembrane region" description="Helical" evidence="1">
    <location>
        <begin position="147"/>
        <end position="165"/>
    </location>
</feature>
<proteinExistence type="predicted"/>
<feature type="transmembrane region" description="Helical" evidence="1">
    <location>
        <begin position="204"/>
        <end position="225"/>
    </location>
</feature>